<dbReference type="EMBL" id="CAJOBE010035439">
    <property type="protein sequence ID" value="CAF4307776.1"/>
    <property type="molecule type" value="Genomic_DNA"/>
</dbReference>
<reference evidence="1" key="1">
    <citation type="submission" date="2021-02" db="EMBL/GenBank/DDBJ databases">
        <authorList>
            <person name="Nowell W R."/>
        </authorList>
    </citation>
    <scope>NUCLEOTIDE SEQUENCE</scope>
</reference>
<name>A0A820IJ99_9BILA</name>
<accession>A0A820IJ99</accession>
<evidence type="ECO:0000313" key="1">
    <source>
        <dbReference type="EMBL" id="CAF4307776.1"/>
    </source>
</evidence>
<feature type="non-terminal residue" evidence="1">
    <location>
        <position position="68"/>
    </location>
</feature>
<proteinExistence type="predicted"/>
<sequence>MSKLAETTCAVCNIRTSEKDSKKIPISKIPNIHLLKVSEELKNLIKNSSENTSIFTDDNNVQTTSHIK</sequence>
<protein>
    <submittedName>
        <fullName evidence="1">Uncharacterized protein</fullName>
    </submittedName>
</protein>
<dbReference type="Proteomes" id="UP000663874">
    <property type="component" value="Unassembled WGS sequence"/>
</dbReference>
<gene>
    <name evidence="1" type="ORF">FNK824_LOCUS40887</name>
</gene>
<comment type="caution">
    <text evidence="1">The sequence shown here is derived from an EMBL/GenBank/DDBJ whole genome shotgun (WGS) entry which is preliminary data.</text>
</comment>
<dbReference type="AlphaFoldDB" id="A0A820IJ99"/>
<evidence type="ECO:0000313" key="2">
    <source>
        <dbReference type="Proteomes" id="UP000663874"/>
    </source>
</evidence>
<organism evidence="1 2">
    <name type="scientific">Rotaria sordida</name>
    <dbReference type="NCBI Taxonomy" id="392033"/>
    <lineage>
        <taxon>Eukaryota</taxon>
        <taxon>Metazoa</taxon>
        <taxon>Spiralia</taxon>
        <taxon>Gnathifera</taxon>
        <taxon>Rotifera</taxon>
        <taxon>Eurotatoria</taxon>
        <taxon>Bdelloidea</taxon>
        <taxon>Philodinida</taxon>
        <taxon>Philodinidae</taxon>
        <taxon>Rotaria</taxon>
    </lineage>
</organism>